<reference evidence="3 4" key="1">
    <citation type="submission" date="2019-10" db="EMBL/GenBank/DDBJ databases">
        <title>Nocardia macrotermitis sp. nov. and Nocardia aurantia sp. nov., isolated from the gut of fungus growing-termite Macrotermes natalensis.</title>
        <authorList>
            <person name="Benndorf R."/>
            <person name="Schwitalla J."/>
            <person name="Martin K."/>
            <person name="De Beer W."/>
            <person name="Kaster A.-K."/>
            <person name="Vollmers J."/>
            <person name="Poulsen M."/>
            <person name="Beemelmanns C."/>
        </authorList>
    </citation>
    <scope>NUCLEOTIDE SEQUENCE [LARGE SCALE GENOMIC DNA]</scope>
    <source>
        <strain evidence="3 4">RB20</strain>
    </source>
</reference>
<feature type="compositionally biased region" description="Low complexity" evidence="1">
    <location>
        <begin position="251"/>
        <end position="263"/>
    </location>
</feature>
<keyword evidence="4" id="KW-1185">Reference proteome</keyword>
<gene>
    <name evidence="3" type="ORF">NRB20_33640</name>
</gene>
<accession>A0A7K0D3E9</accession>
<feature type="compositionally biased region" description="Low complexity" evidence="1">
    <location>
        <begin position="209"/>
        <end position="229"/>
    </location>
</feature>
<dbReference type="RefSeq" id="WP_153411015.1">
    <property type="nucleotide sequence ID" value="NZ_WEGK01000006.1"/>
</dbReference>
<feature type="compositionally biased region" description="Pro residues" evidence="1">
    <location>
        <begin position="318"/>
        <end position="333"/>
    </location>
</feature>
<feature type="transmembrane region" description="Helical" evidence="2">
    <location>
        <begin position="80"/>
        <end position="99"/>
    </location>
</feature>
<feature type="transmembrane region" description="Helical" evidence="2">
    <location>
        <begin position="48"/>
        <end position="68"/>
    </location>
</feature>
<name>A0A7K0D3E9_9NOCA</name>
<feature type="compositionally biased region" description="Low complexity" evidence="1">
    <location>
        <begin position="291"/>
        <end position="317"/>
    </location>
</feature>
<evidence type="ECO:0000313" key="3">
    <source>
        <dbReference type="EMBL" id="MQY20263.1"/>
    </source>
</evidence>
<keyword evidence="2" id="KW-0472">Membrane</keyword>
<feature type="transmembrane region" description="Helical" evidence="2">
    <location>
        <begin position="147"/>
        <end position="168"/>
    </location>
</feature>
<dbReference type="Proteomes" id="UP000438448">
    <property type="component" value="Unassembled WGS sequence"/>
</dbReference>
<sequence>MANPYQPGSIPQPSPPPQSWPQPGLFPGQPVSVLPAPNLAQQRNKAELVAAVSLILAALVYVVFLVVALVEGYHYFLTELAWILAAISATVAGLMLVLGRRSTTARLLAAISSGVFFTHAMDELLGLAPAALVGGLVHSAIGRSGILPAVSITVLALVSLISVLVAVASDSKTVAAASSPQQPGAPLAPAPVWSPASAPNLREPASGTPAQFGPNAFQPQQQFPIQPGQFPQPPATPATYQTPQQTPPQTPGWQQPIPQQPSQYPNPPQPQAQSPIPGQPDAGYNPPPQRPDQYPNPQQPQAQSQVPSQPDAGYSTPPQQPSPYPTPPQGPQQ</sequence>
<evidence type="ECO:0000313" key="4">
    <source>
        <dbReference type="Proteomes" id="UP000438448"/>
    </source>
</evidence>
<feature type="transmembrane region" description="Helical" evidence="2">
    <location>
        <begin position="120"/>
        <end position="141"/>
    </location>
</feature>
<feature type="region of interest" description="Disordered" evidence="1">
    <location>
        <begin position="177"/>
        <end position="333"/>
    </location>
</feature>
<evidence type="ECO:0000256" key="2">
    <source>
        <dbReference type="SAM" id="Phobius"/>
    </source>
</evidence>
<keyword evidence="2" id="KW-1133">Transmembrane helix</keyword>
<comment type="caution">
    <text evidence="3">The sequence shown here is derived from an EMBL/GenBank/DDBJ whole genome shotgun (WGS) entry which is preliminary data.</text>
</comment>
<feature type="compositionally biased region" description="Pro residues" evidence="1">
    <location>
        <begin position="10"/>
        <end position="20"/>
    </location>
</feature>
<feature type="compositionally biased region" description="Low complexity" evidence="1">
    <location>
        <begin position="271"/>
        <end position="280"/>
    </location>
</feature>
<feature type="compositionally biased region" description="Low complexity" evidence="1">
    <location>
        <begin position="177"/>
        <end position="199"/>
    </location>
</feature>
<organism evidence="3 4">
    <name type="scientific">Nocardia macrotermitis</name>
    <dbReference type="NCBI Taxonomy" id="2585198"/>
    <lineage>
        <taxon>Bacteria</taxon>
        <taxon>Bacillati</taxon>
        <taxon>Actinomycetota</taxon>
        <taxon>Actinomycetes</taxon>
        <taxon>Mycobacteriales</taxon>
        <taxon>Nocardiaceae</taxon>
        <taxon>Nocardia</taxon>
    </lineage>
</organism>
<dbReference type="OrthoDB" id="10003590at2"/>
<proteinExistence type="predicted"/>
<dbReference type="AlphaFoldDB" id="A0A7K0D3E9"/>
<protein>
    <submittedName>
        <fullName evidence="3">Uncharacterized protein</fullName>
    </submittedName>
</protein>
<feature type="region of interest" description="Disordered" evidence="1">
    <location>
        <begin position="1"/>
        <end position="21"/>
    </location>
</feature>
<keyword evidence="2" id="KW-0812">Transmembrane</keyword>
<evidence type="ECO:0000256" key="1">
    <source>
        <dbReference type="SAM" id="MobiDB-lite"/>
    </source>
</evidence>
<dbReference type="EMBL" id="WEGK01000006">
    <property type="protein sequence ID" value="MQY20263.1"/>
    <property type="molecule type" value="Genomic_DNA"/>
</dbReference>